<feature type="domain" description="SpaA-like prealbumin fold" evidence="10">
    <location>
        <begin position="400"/>
        <end position="495"/>
    </location>
</feature>
<evidence type="ECO:0000256" key="3">
    <source>
        <dbReference type="ARBA" id="ARBA00022729"/>
    </source>
</evidence>
<dbReference type="AlphaFoldDB" id="A0A7X6DA91"/>
<keyword evidence="6" id="KW-0812">Transmembrane</keyword>
<keyword evidence="1" id="KW-0134">Cell wall</keyword>
<dbReference type="InterPro" id="IPR032364">
    <property type="entry name" value="GramPos_pilinD1_N"/>
</dbReference>
<feature type="chain" id="PRO_5030527068" evidence="7">
    <location>
        <begin position="33"/>
        <end position="549"/>
    </location>
</feature>
<evidence type="ECO:0000313" key="12">
    <source>
        <dbReference type="Proteomes" id="UP000521358"/>
    </source>
</evidence>
<protein>
    <submittedName>
        <fullName evidence="11">Isopeptide-forming domain-containing fimbrial protein</fullName>
    </submittedName>
</protein>
<feature type="signal peptide" evidence="7">
    <location>
        <begin position="1"/>
        <end position="32"/>
    </location>
</feature>
<keyword evidence="6" id="KW-1133">Transmembrane helix</keyword>
<dbReference type="NCBIfam" id="TIGR04226">
    <property type="entry name" value="RrgB_K2N_iso_D2"/>
    <property type="match status" value="1"/>
</dbReference>
<feature type="region of interest" description="Disordered" evidence="5">
    <location>
        <begin position="340"/>
        <end position="403"/>
    </location>
</feature>
<evidence type="ECO:0000256" key="6">
    <source>
        <dbReference type="SAM" id="Phobius"/>
    </source>
</evidence>
<keyword evidence="6" id="KW-0472">Membrane</keyword>
<accession>A0A7X6DA91</accession>
<dbReference type="NCBIfam" id="TIGR01167">
    <property type="entry name" value="LPXTG_anchor"/>
    <property type="match status" value="1"/>
</dbReference>
<dbReference type="InterPro" id="IPR013783">
    <property type="entry name" value="Ig-like_fold"/>
</dbReference>
<dbReference type="Pfam" id="PF17802">
    <property type="entry name" value="SpaA"/>
    <property type="match status" value="1"/>
</dbReference>
<gene>
    <name evidence="11" type="ORF">HED35_11235</name>
</gene>
<keyword evidence="2" id="KW-0964">Secreted</keyword>
<keyword evidence="4" id="KW-0572">Peptidoglycan-anchor</keyword>
<evidence type="ECO:0000256" key="5">
    <source>
        <dbReference type="SAM" id="MobiDB-lite"/>
    </source>
</evidence>
<sequence length="549" mass="59645">MKKFAKTLKTLALSILALPVVFSAMGSIPVSAAEASTTANVTLHKLIYADKRGVKENTGSIDPSFTGEPLDGAEFAVYDVTEQYKALRSGNTPLSPEAAIAEIQRNYVATDVTKVASGVTANGGLVTFSDLALKAADGKTDQVYLFLETKTPNTVTVTQKSAPIVLAMPIYKLDAEGKSTENLNTDIHLYPKNETRYDTKEFINVDNKYSWDKNGDGTDYVNVSTGDILDFNVTLNIPADIDKKDSYTLTDTPTENLKFVKDSLGLFFDGGLVAGEDYTFTEKGNGFELALNTQSAKVKALAGKAIVVGYQMQLTEDVKPEVLEENKAIVKINNETVTEMITHQKPTDPEKPTDPKDPEDPNKPEEPKDPEDPEKPTDPNNPDPEDPTDPPVKFGTGGRKFVKTDAQSGNTLQGAEFVVKQGNKFAIFTTNATTGEYVFVEWTTDKAKGTKIVSDKDGKFAVKGLINGDYALEETKAPEGYALLTDDYNFNVVHGKYEDTSFLETVKNTPKGLLPSTGGNGIYAFLAVGTAMMIGAYVWFSKSRKQANV</sequence>
<dbReference type="EMBL" id="JAAVMB010000013">
    <property type="protein sequence ID" value="NKC68662.1"/>
    <property type="molecule type" value="Genomic_DNA"/>
</dbReference>
<dbReference type="RefSeq" id="WP_167807822.1">
    <property type="nucleotide sequence ID" value="NZ_JAAVMB010000013.1"/>
</dbReference>
<dbReference type="Pfam" id="PF16555">
    <property type="entry name" value="GramPos_pilinD1"/>
    <property type="match status" value="1"/>
</dbReference>
<dbReference type="Proteomes" id="UP000521358">
    <property type="component" value="Unassembled WGS sequence"/>
</dbReference>
<dbReference type="InterPro" id="IPR026466">
    <property type="entry name" value="Fim_isopep_form_D2_dom"/>
</dbReference>
<reference evidence="11 12" key="1">
    <citation type="submission" date="2020-03" db="EMBL/GenBank/DDBJ databases">
        <title>Bacterial samples isolated from urine from healthy bovine heifers (Gyr breed).</title>
        <authorList>
            <person name="Giannattasio-Ferraz S."/>
            <person name="Maskeri L."/>
            <person name="Penido A."/>
            <person name="Barbosa-Stancioli E.F."/>
            <person name="Putonti C."/>
        </authorList>
    </citation>
    <scope>NUCLEOTIDE SEQUENCE [LARGE SCALE GENOMIC DNA]</scope>
    <source>
        <strain evidence="11 12">UFMG-H7</strain>
    </source>
</reference>
<feature type="compositionally biased region" description="Basic and acidic residues" evidence="5">
    <location>
        <begin position="345"/>
        <end position="367"/>
    </location>
</feature>
<dbReference type="Gene3D" id="2.60.40.740">
    <property type="match status" value="1"/>
</dbReference>
<proteinExistence type="predicted"/>
<feature type="transmembrane region" description="Helical" evidence="6">
    <location>
        <begin position="521"/>
        <end position="540"/>
    </location>
</feature>
<name>A0A7X6DA91_9ENTE</name>
<evidence type="ECO:0000256" key="1">
    <source>
        <dbReference type="ARBA" id="ARBA00022512"/>
    </source>
</evidence>
<evidence type="ECO:0000256" key="7">
    <source>
        <dbReference type="SAM" id="SignalP"/>
    </source>
</evidence>
<evidence type="ECO:0000259" key="10">
    <source>
        <dbReference type="Pfam" id="PF17802"/>
    </source>
</evidence>
<organism evidence="11 12">
    <name type="scientific">Vagococcus fluvialis</name>
    <dbReference type="NCBI Taxonomy" id="2738"/>
    <lineage>
        <taxon>Bacteria</taxon>
        <taxon>Bacillati</taxon>
        <taxon>Bacillota</taxon>
        <taxon>Bacilli</taxon>
        <taxon>Lactobacillales</taxon>
        <taxon>Enterococcaceae</taxon>
        <taxon>Vagococcus</taxon>
    </lineage>
</organism>
<evidence type="ECO:0000256" key="4">
    <source>
        <dbReference type="ARBA" id="ARBA00023088"/>
    </source>
</evidence>
<feature type="domain" description="Gram-positive pilin subunit D1 N-terminal" evidence="9">
    <location>
        <begin position="37"/>
        <end position="194"/>
    </location>
</feature>
<dbReference type="SUPFAM" id="SSF49401">
    <property type="entry name" value="Bacterial adhesins"/>
    <property type="match status" value="1"/>
</dbReference>
<evidence type="ECO:0000259" key="9">
    <source>
        <dbReference type="Pfam" id="PF16555"/>
    </source>
</evidence>
<evidence type="ECO:0000259" key="8">
    <source>
        <dbReference type="Pfam" id="PF00746"/>
    </source>
</evidence>
<dbReference type="InterPro" id="IPR008966">
    <property type="entry name" value="Adhesion_dom_sf"/>
</dbReference>
<feature type="domain" description="Gram-positive cocci surface proteins LPxTG" evidence="8">
    <location>
        <begin position="507"/>
        <end position="547"/>
    </location>
</feature>
<dbReference type="InterPro" id="IPR019931">
    <property type="entry name" value="LPXTG_anchor"/>
</dbReference>
<dbReference type="InterPro" id="IPR041033">
    <property type="entry name" value="SpaA_PFL_dom_1"/>
</dbReference>
<dbReference type="Pfam" id="PF00746">
    <property type="entry name" value="Gram_pos_anchor"/>
    <property type="match status" value="1"/>
</dbReference>
<keyword evidence="3 7" id="KW-0732">Signal</keyword>
<evidence type="ECO:0000313" key="11">
    <source>
        <dbReference type="EMBL" id="NKC68662.1"/>
    </source>
</evidence>
<evidence type="ECO:0000256" key="2">
    <source>
        <dbReference type="ARBA" id="ARBA00022525"/>
    </source>
</evidence>
<dbReference type="Gene3D" id="2.60.40.10">
    <property type="entry name" value="Immunoglobulins"/>
    <property type="match status" value="3"/>
</dbReference>
<comment type="caution">
    <text evidence="11">The sequence shown here is derived from an EMBL/GenBank/DDBJ whole genome shotgun (WGS) entry which is preliminary data.</text>
</comment>